<dbReference type="CDD" id="cd16321">
    <property type="entry name" value="MraZ_C"/>
    <property type="match status" value="1"/>
</dbReference>
<proteinExistence type="predicted"/>
<dbReference type="InterPro" id="IPR037914">
    <property type="entry name" value="SpoVT-AbrB_sf"/>
</dbReference>
<dbReference type="SUPFAM" id="SSF89447">
    <property type="entry name" value="AbrB/MazE/MraZ-like"/>
    <property type="match status" value="1"/>
</dbReference>
<evidence type="ECO:0000313" key="2">
    <source>
        <dbReference type="EMBL" id="MPN00858.1"/>
    </source>
</evidence>
<dbReference type="EMBL" id="VSSQ01046884">
    <property type="protein sequence ID" value="MPN00858.1"/>
    <property type="molecule type" value="Genomic_DNA"/>
</dbReference>
<comment type="caution">
    <text evidence="2">The sequence shown here is derived from an EMBL/GenBank/DDBJ whole genome shotgun (WGS) entry which is preliminary data.</text>
</comment>
<dbReference type="GO" id="GO:0003677">
    <property type="term" value="F:DNA binding"/>
    <property type="evidence" value="ECO:0007669"/>
    <property type="project" value="InterPro"/>
</dbReference>
<dbReference type="InterPro" id="IPR035644">
    <property type="entry name" value="MraZ_C"/>
</dbReference>
<evidence type="ECO:0000259" key="1">
    <source>
        <dbReference type="PROSITE" id="PS51740"/>
    </source>
</evidence>
<organism evidence="2">
    <name type="scientific">bioreactor metagenome</name>
    <dbReference type="NCBI Taxonomy" id="1076179"/>
    <lineage>
        <taxon>unclassified sequences</taxon>
        <taxon>metagenomes</taxon>
        <taxon>ecological metagenomes</taxon>
    </lineage>
</organism>
<name>A0A645EFT5_9ZZZZ</name>
<dbReference type="InterPro" id="IPR007159">
    <property type="entry name" value="SpoVT-AbrB_dom"/>
</dbReference>
<dbReference type="Gene3D" id="3.40.1550.20">
    <property type="entry name" value="Transcriptional regulator MraZ domain"/>
    <property type="match status" value="1"/>
</dbReference>
<protein>
    <submittedName>
        <fullName evidence="2">Transcriptional regulator MraZ</fullName>
    </submittedName>
</protein>
<dbReference type="Pfam" id="PF02381">
    <property type="entry name" value="MraZ"/>
    <property type="match status" value="1"/>
</dbReference>
<dbReference type="InterPro" id="IPR020603">
    <property type="entry name" value="MraZ_dom"/>
</dbReference>
<reference evidence="2" key="1">
    <citation type="submission" date="2019-08" db="EMBL/GenBank/DDBJ databases">
        <authorList>
            <person name="Kucharzyk K."/>
            <person name="Murdoch R.W."/>
            <person name="Higgins S."/>
            <person name="Loffler F."/>
        </authorList>
    </citation>
    <scope>NUCLEOTIDE SEQUENCE</scope>
</reference>
<sequence>MVPTSLRTHAALDKNAVIVGVGNRAEIWDIDRWNTYNEEVNEDVTEIVEQLVDLGL</sequence>
<dbReference type="AlphaFoldDB" id="A0A645EFT5"/>
<feature type="domain" description="SpoVT-AbrB" evidence="1">
    <location>
        <begin position="1"/>
        <end position="32"/>
    </location>
</feature>
<dbReference type="PROSITE" id="PS51740">
    <property type="entry name" value="SPOVT_ABRB"/>
    <property type="match status" value="1"/>
</dbReference>
<dbReference type="InterPro" id="IPR038619">
    <property type="entry name" value="MraZ_sf"/>
</dbReference>
<accession>A0A645EFT5</accession>
<gene>
    <name evidence="2" type="primary">mraZ_30</name>
    <name evidence="2" type="ORF">SDC9_148056</name>
</gene>